<evidence type="ECO:0000256" key="1">
    <source>
        <dbReference type="ARBA" id="ARBA00007572"/>
    </source>
</evidence>
<dbReference type="InterPro" id="IPR012340">
    <property type="entry name" value="NA-bd_OB-fold"/>
</dbReference>
<feature type="domain" description="ATP-dependent DNA ligase family profile" evidence="3">
    <location>
        <begin position="4"/>
        <end position="72"/>
    </location>
</feature>
<protein>
    <recommendedName>
        <fullName evidence="3">ATP-dependent DNA ligase family profile domain-containing protein</fullName>
    </recommendedName>
</protein>
<evidence type="ECO:0000256" key="2">
    <source>
        <dbReference type="ARBA" id="ARBA00022598"/>
    </source>
</evidence>
<dbReference type="AlphaFoldDB" id="A0A448X3D4"/>
<dbReference type="Gene3D" id="2.40.50.140">
    <property type="entry name" value="Nucleic acid-binding proteins"/>
    <property type="match status" value="1"/>
</dbReference>
<dbReference type="SUPFAM" id="SSF50249">
    <property type="entry name" value="Nucleic acid-binding proteins"/>
    <property type="match status" value="1"/>
</dbReference>
<dbReference type="OrthoDB" id="206088at2759"/>
<accession>A0A448X3D4</accession>
<dbReference type="PROSITE" id="PS00333">
    <property type="entry name" value="DNA_LIGASE_A2"/>
    <property type="match status" value="1"/>
</dbReference>
<keyword evidence="5" id="KW-1185">Reference proteome</keyword>
<reference evidence="4" key="1">
    <citation type="submission" date="2018-11" db="EMBL/GenBank/DDBJ databases">
        <authorList>
            <consortium name="Pathogen Informatics"/>
        </authorList>
    </citation>
    <scope>NUCLEOTIDE SEQUENCE</scope>
</reference>
<dbReference type="InterPro" id="IPR050191">
    <property type="entry name" value="ATP-dep_DNA_ligase"/>
</dbReference>
<dbReference type="EMBL" id="CAAALY010083147">
    <property type="protein sequence ID" value="VEL26850.1"/>
    <property type="molecule type" value="Genomic_DNA"/>
</dbReference>
<dbReference type="Gene3D" id="3.30.1490.70">
    <property type="match status" value="1"/>
</dbReference>
<dbReference type="GO" id="GO:0006281">
    <property type="term" value="P:DNA repair"/>
    <property type="evidence" value="ECO:0007669"/>
    <property type="project" value="InterPro"/>
</dbReference>
<dbReference type="Proteomes" id="UP000784294">
    <property type="component" value="Unassembled WGS sequence"/>
</dbReference>
<name>A0A448X3D4_9PLAT</name>
<proteinExistence type="inferred from homology"/>
<dbReference type="PANTHER" id="PTHR45674:SF4">
    <property type="entry name" value="DNA LIGASE 1"/>
    <property type="match status" value="1"/>
</dbReference>
<evidence type="ECO:0000313" key="4">
    <source>
        <dbReference type="EMBL" id="VEL26850.1"/>
    </source>
</evidence>
<dbReference type="GO" id="GO:1903461">
    <property type="term" value="P:Okazaki fragment processing involved in mitotic DNA replication"/>
    <property type="evidence" value="ECO:0007669"/>
    <property type="project" value="TreeGrafter"/>
</dbReference>
<dbReference type="GO" id="GO:0005739">
    <property type="term" value="C:mitochondrion"/>
    <property type="evidence" value="ECO:0007669"/>
    <property type="project" value="TreeGrafter"/>
</dbReference>
<dbReference type="PROSITE" id="PS50160">
    <property type="entry name" value="DNA_LIGASE_A3"/>
    <property type="match status" value="1"/>
</dbReference>
<dbReference type="InterPro" id="IPR016059">
    <property type="entry name" value="DNA_ligase_ATP-dep_CS"/>
</dbReference>
<comment type="caution">
    <text evidence="4">The sequence shown here is derived from an EMBL/GenBank/DDBJ whole genome shotgun (WGS) entry which is preliminary data.</text>
</comment>
<comment type="similarity">
    <text evidence="1">Belongs to the ATP-dependent DNA ligase family.</text>
</comment>
<dbReference type="InterPro" id="IPR012310">
    <property type="entry name" value="DNA_ligase_ATP-dep_cent"/>
</dbReference>
<dbReference type="GO" id="GO:0006310">
    <property type="term" value="P:DNA recombination"/>
    <property type="evidence" value="ECO:0007669"/>
    <property type="project" value="InterPro"/>
</dbReference>
<gene>
    <name evidence="4" type="ORF">PXEA_LOCUS20290</name>
</gene>
<dbReference type="GO" id="GO:0005524">
    <property type="term" value="F:ATP binding"/>
    <property type="evidence" value="ECO:0007669"/>
    <property type="project" value="InterPro"/>
</dbReference>
<dbReference type="SUPFAM" id="SSF56091">
    <property type="entry name" value="DNA ligase/mRNA capping enzyme, catalytic domain"/>
    <property type="match status" value="1"/>
</dbReference>
<dbReference type="GO" id="GO:0003910">
    <property type="term" value="F:DNA ligase (ATP) activity"/>
    <property type="evidence" value="ECO:0007669"/>
    <property type="project" value="InterPro"/>
</dbReference>
<sequence>MYDRRNCEGLMVKTLDFQSTYEIAKRSHNWLKLKKDYLDGIGDTLDLVVIGGFHGSGKRAGRYGGFLLSCYDQETEEYQTICKVCCVYFIYCAICFMSIKNSLIPLNSHLLMIRQYAVFKIH</sequence>
<evidence type="ECO:0000313" key="5">
    <source>
        <dbReference type="Proteomes" id="UP000784294"/>
    </source>
</evidence>
<dbReference type="PANTHER" id="PTHR45674">
    <property type="entry name" value="DNA LIGASE 1/3 FAMILY MEMBER"/>
    <property type="match status" value="1"/>
</dbReference>
<dbReference type="GO" id="GO:0005634">
    <property type="term" value="C:nucleus"/>
    <property type="evidence" value="ECO:0007669"/>
    <property type="project" value="TreeGrafter"/>
</dbReference>
<organism evidence="4 5">
    <name type="scientific">Protopolystoma xenopodis</name>
    <dbReference type="NCBI Taxonomy" id="117903"/>
    <lineage>
        <taxon>Eukaryota</taxon>
        <taxon>Metazoa</taxon>
        <taxon>Spiralia</taxon>
        <taxon>Lophotrochozoa</taxon>
        <taxon>Platyhelminthes</taxon>
        <taxon>Monogenea</taxon>
        <taxon>Polyopisthocotylea</taxon>
        <taxon>Polystomatidea</taxon>
        <taxon>Polystomatidae</taxon>
        <taxon>Protopolystoma</taxon>
    </lineage>
</organism>
<keyword evidence="2" id="KW-0436">Ligase</keyword>
<evidence type="ECO:0000259" key="3">
    <source>
        <dbReference type="PROSITE" id="PS50160"/>
    </source>
</evidence>
<dbReference type="Pfam" id="PF01068">
    <property type="entry name" value="DNA_ligase_A_M"/>
    <property type="match status" value="1"/>
</dbReference>